<evidence type="ECO:0000256" key="1">
    <source>
        <dbReference type="ARBA" id="ARBA00012417"/>
    </source>
</evidence>
<dbReference type="Gene3D" id="1.10.150.20">
    <property type="entry name" value="5' to 3' exonuclease, C-terminal subdomain"/>
    <property type="match status" value="1"/>
</dbReference>
<evidence type="ECO:0000256" key="2">
    <source>
        <dbReference type="ARBA" id="ARBA00022705"/>
    </source>
</evidence>
<accession>A0A6C7DYA2</accession>
<gene>
    <name evidence="5" type="ORF">YM304_09700</name>
</gene>
<dbReference type="Gene3D" id="3.30.70.370">
    <property type="match status" value="1"/>
</dbReference>
<dbReference type="PANTHER" id="PTHR10133:SF27">
    <property type="entry name" value="DNA POLYMERASE NU"/>
    <property type="match status" value="1"/>
</dbReference>
<evidence type="ECO:0000256" key="3">
    <source>
        <dbReference type="ARBA" id="ARBA00049244"/>
    </source>
</evidence>
<keyword evidence="6" id="KW-1185">Reference proteome</keyword>
<protein>
    <recommendedName>
        <fullName evidence="1">DNA-directed DNA polymerase</fullName>
        <ecNumber evidence="1">2.7.7.7</ecNumber>
    </recommendedName>
</protein>
<dbReference type="InterPro" id="IPR001098">
    <property type="entry name" value="DNA-dir_DNA_pol_A_palm_dom"/>
</dbReference>
<dbReference type="Pfam" id="PF00476">
    <property type="entry name" value="DNA_pol_A"/>
    <property type="match status" value="1"/>
</dbReference>
<dbReference type="OrthoDB" id="4414061at2"/>
<sequence>MEITRLAVGVCGRRNLPTVDEGDDTGSLPDIAGLADLPVDHGAPLALAIATDTGAAIVTARGDALFVEPADIAAAIEHLDAAHSPRWVWWSKDTARHLLDLHVRVAKCWDLVASHRLINGGWQSDSDRIWAAAHRLDIASIPTDAPVDLFTHDLDEGDPDQPVRADGYLRPDWVQGGWASAPQRLEAWARLAMQVYDLHHSTIRSPADDTLGPTPDPARRERTVWSESAAEMLCAELERDGLPFDRATGESIIAGFVGPRPANVLEEREQLERRDAEVLQHLPPGIDFDLRSPDQVKSLLRRVGIEVPDTRAWRLERLVDAHPIVSPLLDWRRAERIRTTFGFAWVDEHVGADDRLRGHWSGSDGAAGRMTATAGLHNMPAELRPAIAAEPGHVFVRADLGQIEPRILAAVSGDAALARATHEDDMYLTVATRLRVERDIAKVAVLGAMYGQTTGKGAEALAGLEREYPVAMGYLRAADEAAQGGNDLTTFGGRRVRMSGSVSDQMTDSDVRSRAAARGRYGRNAMVQGAAAEFFKMWAVLVRARGAALGAHVVLCLHDELVVHAPEQHGDDVAEVLERCLQETAHRWAPAADPAVRFVADTSVIRRWSEAK</sequence>
<evidence type="ECO:0000259" key="4">
    <source>
        <dbReference type="SMART" id="SM00482"/>
    </source>
</evidence>
<dbReference type="EC" id="2.7.7.7" evidence="1"/>
<dbReference type="GO" id="GO:0006261">
    <property type="term" value="P:DNA-templated DNA replication"/>
    <property type="evidence" value="ECO:0007669"/>
    <property type="project" value="InterPro"/>
</dbReference>
<reference evidence="5 6" key="1">
    <citation type="journal article" date="2013" name="Int. J. Syst. Evol. Microbiol.">
        <title>Ilumatobacter nonamiense sp. nov. and Ilumatobacter coccineum sp. nov., isolated from seashore sand.</title>
        <authorList>
            <person name="Matsumoto A."/>
            <person name="Kasai H."/>
            <person name="Matsuo Y."/>
            <person name="Shizuri Y."/>
            <person name="Ichikawa N."/>
            <person name="Fujita N."/>
            <person name="Omura S."/>
            <person name="Takahashi Y."/>
        </authorList>
    </citation>
    <scope>NUCLEOTIDE SEQUENCE [LARGE SCALE GENOMIC DNA]</scope>
    <source>
        <strain evidence="6">NBRC 103263 / KCTC 29153 / YM16-304</strain>
    </source>
</reference>
<feature type="domain" description="DNA-directed DNA polymerase family A palm" evidence="4">
    <location>
        <begin position="382"/>
        <end position="569"/>
    </location>
</feature>
<dbReference type="InterPro" id="IPR002298">
    <property type="entry name" value="DNA_polymerase_A"/>
</dbReference>
<dbReference type="PANTHER" id="PTHR10133">
    <property type="entry name" value="DNA POLYMERASE I"/>
    <property type="match status" value="1"/>
</dbReference>
<name>A0A6C7DYA2_ILUCY</name>
<dbReference type="SUPFAM" id="SSF56672">
    <property type="entry name" value="DNA/RNA polymerases"/>
    <property type="match status" value="1"/>
</dbReference>
<dbReference type="AlphaFoldDB" id="A0A6C7DYA2"/>
<evidence type="ECO:0000313" key="6">
    <source>
        <dbReference type="Proteomes" id="UP000011863"/>
    </source>
</evidence>
<dbReference type="Proteomes" id="UP000011863">
    <property type="component" value="Chromosome"/>
</dbReference>
<organism evidence="5 6">
    <name type="scientific">Ilumatobacter coccineus (strain NBRC 103263 / KCTC 29153 / YM16-304)</name>
    <dbReference type="NCBI Taxonomy" id="1313172"/>
    <lineage>
        <taxon>Bacteria</taxon>
        <taxon>Bacillati</taxon>
        <taxon>Actinomycetota</taxon>
        <taxon>Acidimicrobiia</taxon>
        <taxon>Acidimicrobiales</taxon>
        <taxon>Ilumatobacteraceae</taxon>
        <taxon>Ilumatobacter</taxon>
    </lineage>
</organism>
<dbReference type="InterPro" id="IPR043502">
    <property type="entry name" value="DNA/RNA_pol_sf"/>
</dbReference>
<dbReference type="SMART" id="SM00482">
    <property type="entry name" value="POLAc"/>
    <property type="match status" value="1"/>
</dbReference>
<dbReference type="GO" id="GO:0003887">
    <property type="term" value="F:DNA-directed DNA polymerase activity"/>
    <property type="evidence" value="ECO:0007669"/>
    <property type="project" value="UniProtKB-EC"/>
</dbReference>
<proteinExistence type="predicted"/>
<keyword evidence="2" id="KW-0235">DNA replication</keyword>
<dbReference type="EMBL" id="AP012057">
    <property type="protein sequence ID" value="BAN01284.1"/>
    <property type="molecule type" value="Genomic_DNA"/>
</dbReference>
<dbReference type="PRINTS" id="PR00868">
    <property type="entry name" value="DNAPOLI"/>
</dbReference>
<dbReference type="GO" id="GO:0006302">
    <property type="term" value="P:double-strand break repair"/>
    <property type="evidence" value="ECO:0007669"/>
    <property type="project" value="TreeGrafter"/>
</dbReference>
<dbReference type="Gene3D" id="1.20.1060.10">
    <property type="entry name" value="Taq DNA Polymerase, Chain T, domain 4"/>
    <property type="match status" value="1"/>
</dbReference>
<comment type="catalytic activity">
    <reaction evidence="3">
        <text>DNA(n) + a 2'-deoxyribonucleoside 5'-triphosphate = DNA(n+1) + diphosphate</text>
        <dbReference type="Rhea" id="RHEA:22508"/>
        <dbReference type="Rhea" id="RHEA-COMP:17339"/>
        <dbReference type="Rhea" id="RHEA-COMP:17340"/>
        <dbReference type="ChEBI" id="CHEBI:33019"/>
        <dbReference type="ChEBI" id="CHEBI:61560"/>
        <dbReference type="ChEBI" id="CHEBI:173112"/>
        <dbReference type="EC" id="2.7.7.7"/>
    </reaction>
</comment>
<evidence type="ECO:0000313" key="5">
    <source>
        <dbReference type="EMBL" id="BAN01284.1"/>
    </source>
</evidence>
<dbReference type="GO" id="GO:0003677">
    <property type="term" value="F:DNA binding"/>
    <property type="evidence" value="ECO:0007669"/>
    <property type="project" value="InterPro"/>
</dbReference>
<dbReference type="KEGG" id="aym:YM304_09700"/>